<dbReference type="SUPFAM" id="SSF48498">
    <property type="entry name" value="Tetracyclin repressor-like, C-terminal domain"/>
    <property type="match status" value="1"/>
</dbReference>
<dbReference type="Gene3D" id="1.10.357.10">
    <property type="entry name" value="Tetracycline Repressor, domain 2"/>
    <property type="match status" value="1"/>
</dbReference>
<feature type="DNA-binding region" description="H-T-H motif" evidence="2">
    <location>
        <begin position="30"/>
        <end position="49"/>
    </location>
</feature>
<evidence type="ECO:0000313" key="5">
    <source>
        <dbReference type="Proteomes" id="UP001316184"/>
    </source>
</evidence>
<keyword evidence="1 2" id="KW-0238">DNA-binding</keyword>
<dbReference type="InterPro" id="IPR050109">
    <property type="entry name" value="HTH-type_TetR-like_transc_reg"/>
</dbReference>
<dbReference type="InterPro" id="IPR009057">
    <property type="entry name" value="Homeodomain-like_sf"/>
</dbReference>
<dbReference type="EMBL" id="CP102173">
    <property type="protein sequence ID" value="UUP15199.1"/>
    <property type="molecule type" value="Genomic_DNA"/>
</dbReference>
<protein>
    <submittedName>
        <fullName evidence="4">TetR/AcrR family transcriptional regulator</fullName>
    </submittedName>
</protein>
<feature type="domain" description="HTH tetR-type" evidence="3">
    <location>
        <begin position="7"/>
        <end position="67"/>
    </location>
</feature>
<evidence type="ECO:0000256" key="2">
    <source>
        <dbReference type="PROSITE-ProRule" id="PRU00335"/>
    </source>
</evidence>
<organism evidence="4 5">
    <name type="scientific">Aeromicrobium wangtongii</name>
    <dbReference type="NCBI Taxonomy" id="2969247"/>
    <lineage>
        <taxon>Bacteria</taxon>
        <taxon>Bacillati</taxon>
        <taxon>Actinomycetota</taxon>
        <taxon>Actinomycetes</taxon>
        <taxon>Propionibacteriales</taxon>
        <taxon>Nocardioidaceae</taxon>
        <taxon>Aeromicrobium</taxon>
    </lineage>
</organism>
<keyword evidence="5" id="KW-1185">Reference proteome</keyword>
<dbReference type="PROSITE" id="PS50977">
    <property type="entry name" value="HTH_TETR_2"/>
    <property type="match status" value="1"/>
</dbReference>
<gene>
    <name evidence="4" type="ORF">NQV15_07785</name>
</gene>
<dbReference type="InterPro" id="IPR036271">
    <property type="entry name" value="Tet_transcr_reg_TetR-rel_C_sf"/>
</dbReference>
<accession>A0ABY5MAQ5</accession>
<evidence type="ECO:0000259" key="3">
    <source>
        <dbReference type="PROSITE" id="PS50977"/>
    </source>
</evidence>
<dbReference type="SUPFAM" id="SSF46689">
    <property type="entry name" value="Homeodomain-like"/>
    <property type="match status" value="1"/>
</dbReference>
<name>A0ABY5MAQ5_9ACTN</name>
<dbReference type="Proteomes" id="UP001316184">
    <property type="component" value="Chromosome"/>
</dbReference>
<dbReference type="PRINTS" id="PR00455">
    <property type="entry name" value="HTHTETR"/>
</dbReference>
<dbReference type="RefSeq" id="WP_232399253.1">
    <property type="nucleotide sequence ID" value="NZ_CP102173.1"/>
</dbReference>
<evidence type="ECO:0000256" key="1">
    <source>
        <dbReference type="ARBA" id="ARBA00023125"/>
    </source>
</evidence>
<dbReference type="InterPro" id="IPR001647">
    <property type="entry name" value="HTH_TetR"/>
</dbReference>
<sequence>MTVERAEPTSQEIRRVALEMFATKGYDATSVRDIAAVVGIRGATMYHHFGSKEEILWDLTLSALEAISSSWKDAERQLGTDDPTERLRAFVRAHVVFHIRRQTDAAIVNAQLNRLSPDHFQEAVALRSRYERELTAIVESCLATGQHTVPDLRVTVFAILQMTTAVTTWYQPDGPLSVDELASVYAELAVKMIA</sequence>
<proteinExistence type="predicted"/>
<dbReference type="InterPro" id="IPR041490">
    <property type="entry name" value="KstR2_TetR_C"/>
</dbReference>
<dbReference type="PANTHER" id="PTHR30055:SF200">
    <property type="entry name" value="HTH-TYPE TRANSCRIPTIONAL REPRESSOR BDCR"/>
    <property type="match status" value="1"/>
</dbReference>
<dbReference type="Pfam" id="PF17932">
    <property type="entry name" value="TetR_C_24"/>
    <property type="match status" value="1"/>
</dbReference>
<evidence type="ECO:0000313" key="4">
    <source>
        <dbReference type="EMBL" id="UUP15199.1"/>
    </source>
</evidence>
<dbReference type="Pfam" id="PF00440">
    <property type="entry name" value="TetR_N"/>
    <property type="match status" value="1"/>
</dbReference>
<dbReference type="PANTHER" id="PTHR30055">
    <property type="entry name" value="HTH-TYPE TRANSCRIPTIONAL REGULATOR RUTR"/>
    <property type="match status" value="1"/>
</dbReference>
<reference evidence="4 5" key="1">
    <citation type="submission" date="2022-08" db="EMBL/GenBank/DDBJ databases">
        <title>novel species in genus Aeromicrobium.</title>
        <authorList>
            <person name="Ye L."/>
        </authorList>
    </citation>
    <scope>NUCLEOTIDE SEQUENCE [LARGE SCALE GENOMIC DNA]</scope>
    <source>
        <strain evidence="5">zg-Y1379</strain>
    </source>
</reference>